<evidence type="ECO:0000313" key="5">
    <source>
        <dbReference type="Proteomes" id="UP000831775"/>
    </source>
</evidence>
<name>A0ABY4FRY5_9MICO</name>
<dbReference type="RefSeq" id="WP_244683877.1">
    <property type="nucleotide sequence ID" value="NZ_CP095043.1"/>
</dbReference>
<dbReference type="PROSITE" id="PS00061">
    <property type="entry name" value="ADH_SHORT"/>
    <property type="match status" value="1"/>
</dbReference>
<evidence type="ECO:0000313" key="4">
    <source>
        <dbReference type="EMBL" id="UOQ59058.1"/>
    </source>
</evidence>
<keyword evidence="5" id="KW-1185">Reference proteome</keyword>
<organism evidence="4 5">
    <name type="scientific">Leucobacter rhizosphaerae</name>
    <dbReference type="NCBI Taxonomy" id="2932245"/>
    <lineage>
        <taxon>Bacteria</taxon>
        <taxon>Bacillati</taxon>
        <taxon>Actinomycetota</taxon>
        <taxon>Actinomycetes</taxon>
        <taxon>Micrococcales</taxon>
        <taxon>Microbacteriaceae</taxon>
        <taxon>Leucobacter</taxon>
    </lineage>
</organism>
<evidence type="ECO:0000256" key="3">
    <source>
        <dbReference type="RuleBase" id="RU000363"/>
    </source>
</evidence>
<dbReference type="InterPro" id="IPR020904">
    <property type="entry name" value="Sc_DH/Rdtase_CS"/>
</dbReference>
<dbReference type="PRINTS" id="PR00081">
    <property type="entry name" value="GDHRDH"/>
</dbReference>
<dbReference type="Gene3D" id="3.40.50.720">
    <property type="entry name" value="NAD(P)-binding Rossmann-like Domain"/>
    <property type="match status" value="1"/>
</dbReference>
<dbReference type="PANTHER" id="PTHR44196:SF2">
    <property type="entry name" value="SHORT-CHAIN DEHYDROGENASE-RELATED"/>
    <property type="match status" value="1"/>
</dbReference>
<comment type="similarity">
    <text evidence="1 3">Belongs to the short-chain dehydrogenases/reductases (SDR) family.</text>
</comment>
<reference evidence="4 5" key="1">
    <citation type="submission" date="2022-04" db="EMBL/GenBank/DDBJ databases">
        <title>Leucobacter sp. isolated from rhizosphere of onion.</title>
        <authorList>
            <person name="Won M."/>
            <person name="Lee C.-M."/>
            <person name="Woen H.-Y."/>
            <person name="Kwon S.-W."/>
        </authorList>
    </citation>
    <scope>NUCLEOTIDE SEQUENCE [LARGE SCALE GENOMIC DNA]</scope>
    <source>
        <strain evidence="4 5">H25R-14</strain>
    </source>
</reference>
<sequence length="261" mass="28539">MATTALITGASAGLGQEFARQLASQGVQLILVARDERRLTEFAEQLAGRGDLNTTQRRPAPEVLAADLTTPEGLDRVAARLADPDRPVDILINNAGFGVHDGFEESDIADERRLHELLSWAPLRLAHAAVPGMLARRRGWILNVASVAAFTPTGTYGAAKAAVVSLSRSLSARYRARGVRVTALCPGLLATEFHERMGEDHLPDLPPFAWASTERVAREGLRALRRGRPVLISDWRYRLMSPLTRLLPDRILERISTTGGR</sequence>
<dbReference type="Pfam" id="PF00106">
    <property type="entry name" value="adh_short"/>
    <property type="match status" value="1"/>
</dbReference>
<dbReference type="InterPro" id="IPR002347">
    <property type="entry name" value="SDR_fam"/>
</dbReference>
<dbReference type="SUPFAM" id="SSF51735">
    <property type="entry name" value="NAD(P)-binding Rossmann-fold domains"/>
    <property type="match status" value="1"/>
</dbReference>
<dbReference type="Proteomes" id="UP000831775">
    <property type="component" value="Chromosome"/>
</dbReference>
<protein>
    <submittedName>
        <fullName evidence="4">SDR family oxidoreductase</fullName>
    </submittedName>
</protein>
<dbReference type="InterPro" id="IPR036291">
    <property type="entry name" value="NAD(P)-bd_dom_sf"/>
</dbReference>
<evidence type="ECO:0000256" key="1">
    <source>
        <dbReference type="ARBA" id="ARBA00006484"/>
    </source>
</evidence>
<dbReference type="PIRSF" id="PIRSF000126">
    <property type="entry name" value="11-beta-HSD1"/>
    <property type="match status" value="1"/>
</dbReference>
<keyword evidence="2" id="KW-0560">Oxidoreductase</keyword>
<gene>
    <name evidence="4" type="ORF">MUN76_08280</name>
</gene>
<dbReference type="EMBL" id="CP095043">
    <property type="protein sequence ID" value="UOQ59058.1"/>
    <property type="molecule type" value="Genomic_DNA"/>
</dbReference>
<dbReference type="PRINTS" id="PR00080">
    <property type="entry name" value="SDRFAMILY"/>
</dbReference>
<dbReference type="PANTHER" id="PTHR44196">
    <property type="entry name" value="DEHYDROGENASE/REDUCTASE SDR FAMILY MEMBER 7B"/>
    <property type="match status" value="1"/>
</dbReference>
<proteinExistence type="inferred from homology"/>
<accession>A0ABY4FRY5</accession>
<dbReference type="CDD" id="cd05233">
    <property type="entry name" value="SDR_c"/>
    <property type="match status" value="1"/>
</dbReference>
<evidence type="ECO:0000256" key="2">
    <source>
        <dbReference type="ARBA" id="ARBA00023002"/>
    </source>
</evidence>